<evidence type="ECO:0000313" key="6">
    <source>
        <dbReference type="Proteomes" id="UP000320011"/>
    </source>
</evidence>
<keyword evidence="2" id="KW-0378">Hydrolase</keyword>
<dbReference type="InterPro" id="IPR039356">
    <property type="entry name" value="YfbR/HDDC2"/>
</dbReference>
<dbReference type="PANTHER" id="PTHR11845">
    <property type="entry name" value="5'-DEOXYNUCLEOTIDASE HDDC2"/>
    <property type="match status" value="1"/>
</dbReference>
<dbReference type="OrthoDB" id="9796032at2"/>
<reference evidence="5 6" key="1">
    <citation type="submission" date="2019-07" db="EMBL/GenBank/DDBJ databases">
        <authorList>
            <person name="Duangmal K."/>
            <person name="Teo W.F.A."/>
        </authorList>
    </citation>
    <scope>NUCLEOTIDE SEQUENCE [LARGE SCALE GENOMIC DNA]</scope>
    <source>
        <strain evidence="5 6">TBRC 6029</strain>
    </source>
</reference>
<dbReference type="GO" id="GO:0002953">
    <property type="term" value="F:5'-deoxynucleotidase activity"/>
    <property type="evidence" value="ECO:0007669"/>
    <property type="project" value="InterPro"/>
</dbReference>
<feature type="compositionally biased region" description="Low complexity" evidence="3">
    <location>
        <begin position="1"/>
        <end position="13"/>
    </location>
</feature>
<reference evidence="5 6" key="2">
    <citation type="submission" date="2019-08" db="EMBL/GenBank/DDBJ databases">
        <title>Amycolatopsis acidicola sp. nov., isolated from peat swamp forest soil.</title>
        <authorList>
            <person name="Srisuk N."/>
        </authorList>
    </citation>
    <scope>NUCLEOTIDE SEQUENCE [LARGE SCALE GENOMIC DNA]</scope>
    <source>
        <strain evidence="5 6">TBRC 6029</strain>
    </source>
</reference>
<evidence type="ECO:0000256" key="1">
    <source>
        <dbReference type="ARBA" id="ARBA00022723"/>
    </source>
</evidence>
<feature type="region of interest" description="Disordered" evidence="3">
    <location>
        <begin position="1"/>
        <end position="28"/>
    </location>
</feature>
<dbReference type="EMBL" id="VJWX01000244">
    <property type="protein sequence ID" value="TVT42418.1"/>
    <property type="molecule type" value="Genomic_DNA"/>
</dbReference>
<organism evidence="5 6">
    <name type="scientific">Amycolatopsis rhizosphaerae</name>
    <dbReference type="NCBI Taxonomy" id="2053003"/>
    <lineage>
        <taxon>Bacteria</taxon>
        <taxon>Bacillati</taxon>
        <taxon>Actinomycetota</taxon>
        <taxon>Actinomycetes</taxon>
        <taxon>Pseudonocardiales</taxon>
        <taxon>Pseudonocardiaceae</taxon>
        <taxon>Amycolatopsis</taxon>
    </lineage>
</organism>
<dbReference type="SUPFAM" id="SSF109604">
    <property type="entry name" value="HD-domain/PDEase-like"/>
    <property type="match status" value="1"/>
</dbReference>
<dbReference type="PANTHER" id="PTHR11845:SF13">
    <property type="entry name" value="5'-DEOXYNUCLEOTIDASE HDDC2"/>
    <property type="match status" value="1"/>
</dbReference>
<keyword evidence="1" id="KW-0479">Metal-binding</keyword>
<dbReference type="Gene3D" id="1.10.3210.10">
    <property type="entry name" value="Hypothetical protein af1432"/>
    <property type="match status" value="1"/>
</dbReference>
<accession>A0A558C0X2</accession>
<comment type="caution">
    <text evidence="5">The sequence shown here is derived from an EMBL/GenBank/DDBJ whole genome shotgun (WGS) entry which is preliminary data.</text>
</comment>
<dbReference type="GO" id="GO:0005737">
    <property type="term" value="C:cytoplasm"/>
    <property type="evidence" value="ECO:0007669"/>
    <property type="project" value="TreeGrafter"/>
</dbReference>
<dbReference type="GO" id="GO:0046872">
    <property type="term" value="F:metal ion binding"/>
    <property type="evidence" value="ECO:0007669"/>
    <property type="project" value="UniProtKB-KW"/>
</dbReference>
<proteinExistence type="predicted"/>
<evidence type="ECO:0000259" key="4">
    <source>
        <dbReference type="Pfam" id="PF13023"/>
    </source>
</evidence>
<dbReference type="Proteomes" id="UP000320011">
    <property type="component" value="Unassembled WGS sequence"/>
</dbReference>
<sequence length="240" mass="26374">MGDDGAAPIGADGLRVSDETPDGQAEPLLADRNPLPFLGDRLGAQLTFLIEADRLKTVLRQSPLAAADRRENDAEHSWHLALMVSVLAEYADEPIDVGHTVQLVVVHDLVEIYAGDTPVYDVQARKSQAQREQAAAERLFALLPPDQAASYRALWDEFEARVTPEARFAKAMDRLQPFLLNWMAGGGTWRTPGVTADRVRKRRDLITDGSARLGEAAESMIEESVRRGWLPPAPQNGTLT</sequence>
<dbReference type="AlphaFoldDB" id="A0A558C0X2"/>
<dbReference type="InterPro" id="IPR006674">
    <property type="entry name" value="HD_domain"/>
</dbReference>
<gene>
    <name evidence="5" type="ORF">FNH05_22295</name>
</gene>
<evidence type="ECO:0000313" key="5">
    <source>
        <dbReference type="EMBL" id="TVT42418.1"/>
    </source>
</evidence>
<protein>
    <submittedName>
        <fullName evidence="5">HD domain-containing protein</fullName>
    </submittedName>
</protein>
<feature type="domain" description="HD" evidence="4">
    <location>
        <begin position="52"/>
        <end position="203"/>
    </location>
</feature>
<keyword evidence="6" id="KW-1185">Reference proteome</keyword>
<dbReference type="RefSeq" id="WP_144590658.1">
    <property type="nucleotide sequence ID" value="NZ_VJWX01000244.1"/>
</dbReference>
<evidence type="ECO:0000256" key="3">
    <source>
        <dbReference type="SAM" id="MobiDB-lite"/>
    </source>
</evidence>
<name>A0A558C0X2_9PSEU</name>
<evidence type="ECO:0000256" key="2">
    <source>
        <dbReference type="ARBA" id="ARBA00022801"/>
    </source>
</evidence>
<dbReference type="Pfam" id="PF13023">
    <property type="entry name" value="HD_3"/>
    <property type="match status" value="1"/>
</dbReference>